<evidence type="ECO:0000256" key="7">
    <source>
        <dbReference type="SAM" id="Phobius"/>
    </source>
</evidence>
<feature type="transmembrane region" description="Helical" evidence="7">
    <location>
        <begin position="75"/>
        <end position="100"/>
    </location>
</feature>
<name>M3JD56_9BACT</name>
<dbReference type="Pfam" id="PF01618">
    <property type="entry name" value="MotA_ExbB"/>
    <property type="match status" value="1"/>
</dbReference>
<dbReference type="PANTHER" id="PTHR30625">
    <property type="entry name" value="PROTEIN TOLQ"/>
    <property type="match status" value="1"/>
</dbReference>
<comment type="caution">
    <text evidence="9">The sequence shown here is derived from an EMBL/GenBank/DDBJ whole genome shotgun (WGS) entry which is preliminary data.</text>
</comment>
<protein>
    <submittedName>
        <fullName evidence="9">TonB system transport protein ExbB</fullName>
    </submittedName>
</protein>
<evidence type="ECO:0000259" key="8">
    <source>
        <dbReference type="Pfam" id="PF01618"/>
    </source>
</evidence>
<evidence type="ECO:0000256" key="1">
    <source>
        <dbReference type="ARBA" id="ARBA00004429"/>
    </source>
</evidence>
<gene>
    <name evidence="9" type="ORF">H740_02157</name>
</gene>
<feature type="domain" description="MotA/TolQ/ExbB proton channel" evidence="8">
    <location>
        <begin position="154"/>
        <end position="251"/>
    </location>
</feature>
<comment type="similarity">
    <text evidence="6">Belongs to the exbB/tolQ family.</text>
</comment>
<keyword evidence="6" id="KW-0813">Transport</keyword>
<evidence type="ECO:0000256" key="2">
    <source>
        <dbReference type="ARBA" id="ARBA00022475"/>
    </source>
</evidence>
<dbReference type="PATRIC" id="fig|1073353.3.peg.458"/>
<proteinExistence type="inferred from homology"/>
<evidence type="ECO:0000256" key="5">
    <source>
        <dbReference type="ARBA" id="ARBA00023136"/>
    </source>
</evidence>
<feature type="transmembrane region" description="Helical" evidence="7">
    <location>
        <begin position="175"/>
        <end position="200"/>
    </location>
</feature>
<keyword evidence="2" id="KW-1003">Cell membrane</keyword>
<evidence type="ECO:0000256" key="3">
    <source>
        <dbReference type="ARBA" id="ARBA00022692"/>
    </source>
</evidence>
<comment type="subcellular location">
    <subcellularLocation>
        <location evidence="1">Cell inner membrane</location>
        <topology evidence="1">Multi-pass membrane protein</topology>
    </subcellularLocation>
    <subcellularLocation>
        <location evidence="6">Membrane</location>
        <topology evidence="6">Multi-pass membrane protein</topology>
    </subcellularLocation>
</comment>
<dbReference type="RefSeq" id="WP_002950786.1">
    <property type="nucleotide sequence ID" value="NZ_AOTD01000049.1"/>
</dbReference>
<dbReference type="InterPro" id="IPR050790">
    <property type="entry name" value="ExbB/TolQ_transport"/>
</dbReference>
<sequence>MAKILVIIFSFCLLFGENNVSEFEKSSDSQVAFDVNLSQAGLKFGEEQNLTGIASNSQAPSIDLSFISLFKNAHIVVKIVICVLILFSIITWTIFIVKFIQFKLAFCRLKSDENTVKDASDWRVLKLKKKSFAVDFIRELEDESKKSIKFDANMKLRVKQRLDLKKSSLANVMRGWVGVLASIGSSAPFVGLFGTVWGIMNSFVGIANSNNASLSVVAPGIAEALFATALGLVAAIPAVLVYNYLVRCSVKFNARLGLLSSQIYLIFDRLAAENE</sequence>
<evidence type="ECO:0000313" key="10">
    <source>
        <dbReference type="Proteomes" id="UP000011782"/>
    </source>
</evidence>
<dbReference type="AlphaFoldDB" id="M3JD56"/>
<reference evidence="9 10" key="1">
    <citation type="submission" date="2013-02" db="EMBL/GenBank/DDBJ databases">
        <title>Co-occurrence of anaerobic bacteria in colorectal carcinomas.</title>
        <authorList>
            <person name="Holt R.A."/>
            <person name="Warren R.L."/>
            <person name="Allen-Vercoe E."/>
            <person name="Pleasance S."/>
            <person name="Freeman D.J."/>
            <person name="Watson P."/>
            <person name="Moore R."/>
            <person name="Cochrane K."/>
        </authorList>
    </citation>
    <scope>NUCLEOTIDE SEQUENCE [LARGE SCALE GENOMIC DNA]</scope>
    <source>
        <strain evidence="9 10">CC57C</strain>
    </source>
</reference>
<evidence type="ECO:0000313" key="9">
    <source>
        <dbReference type="EMBL" id="EMG31273.1"/>
    </source>
</evidence>
<keyword evidence="4 7" id="KW-1133">Transmembrane helix</keyword>
<dbReference type="OrthoDB" id="9805133at2"/>
<evidence type="ECO:0000256" key="4">
    <source>
        <dbReference type="ARBA" id="ARBA00022989"/>
    </source>
</evidence>
<dbReference type="GO" id="GO:0005886">
    <property type="term" value="C:plasma membrane"/>
    <property type="evidence" value="ECO:0007669"/>
    <property type="project" value="UniProtKB-SubCell"/>
</dbReference>
<dbReference type="STRING" id="1073353.H740_02157"/>
<feature type="transmembrane region" description="Helical" evidence="7">
    <location>
        <begin position="220"/>
        <end position="245"/>
    </location>
</feature>
<accession>M3JD56</accession>
<dbReference type="EMBL" id="AOTD01000049">
    <property type="protein sequence ID" value="EMG31273.1"/>
    <property type="molecule type" value="Genomic_DNA"/>
</dbReference>
<keyword evidence="5 7" id="KW-0472">Membrane</keyword>
<dbReference type="PANTHER" id="PTHR30625:SF16">
    <property type="entry name" value="BIOPOLYMER TRANSPORT PROTEIN EXBB"/>
    <property type="match status" value="1"/>
</dbReference>
<dbReference type="GO" id="GO:0017038">
    <property type="term" value="P:protein import"/>
    <property type="evidence" value="ECO:0007669"/>
    <property type="project" value="TreeGrafter"/>
</dbReference>
<dbReference type="Proteomes" id="UP000011782">
    <property type="component" value="Unassembled WGS sequence"/>
</dbReference>
<dbReference type="InterPro" id="IPR002898">
    <property type="entry name" value="MotA_ExbB_proton_chnl"/>
</dbReference>
<keyword evidence="3 7" id="KW-0812">Transmembrane</keyword>
<evidence type="ECO:0000256" key="6">
    <source>
        <dbReference type="RuleBase" id="RU004057"/>
    </source>
</evidence>
<keyword evidence="6" id="KW-0653">Protein transport</keyword>
<organism evidence="9 10">
    <name type="scientific">Campylobacter showae CC57C</name>
    <dbReference type="NCBI Taxonomy" id="1073353"/>
    <lineage>
        <taxon>Bacteria</taxon>
        <taxon>Pseudomonadati</taxon>
        <taxon>Campylobacterota</taxon>
        <taxon>Epsilonproteobacteria</taxon>
        <taxon>Campylobacterales</taxon>
        <taxon>Campylobacteraceae</taxon>
        <taxon>Campylobacter</taxon>
    </lineage>
</organism>